<evidence type="ECO:0000256" key="2">
    <source>
        <dbReference type="SAM" id="Phobius"/>
    </source>
</evidence>
<evidence type="ECO:0000313" key="4">
    <source>
        <dbReference type="Proteomes" id="UP000823561"/>
    </source>
</evidence>
<dbReference type="Proteomes" id="UP000823561">
    <property type="component" value="Chromosome 12"/>
</dbReference>
<feature type="compositionally biased region" description="Basic and acidic residues" evidence="1">
    <location>
        <begin position="236"/>
        <end position="246"/>
    </location>
</feature>
<keyword evidence="2" id="KW-0472">Membrane</keyword>
<comment type="caution">
    <text evidence="3">The sequence shown here is derived from an EMBL/GenBank/DDBJ whole genome shotgun (WGS) entry which is preliminary data.</text>
</comment>
<feature type="compositionally biased region" description="Acidic residues" evidence="1">
    <location>
        <begin position="247"/>
        <end position="262"/>
    </location>
</feature>
<dbReference type="EMBL" id="JADWDJ010000012">
    <property type="protein sequence ID" value="KAG5272427.1"/>
    <property type="molecule type" value="Genomic_DNA"/>
</dbReference>
<feature type="compositionally biased region" description="Polar residues" evidence="1">
    <location>
        <begin position="223"/>
        <end position="235"/>
    </location>
</feature>
<keyword evidence="2" id="KW-1133">Transmembrane helix</keyword>
<dbReference type="AlphaFoldDB" id="A0AAV6GFU5"/>
<dbReference type="InterPro" id="IPR027835">
    <property type="entry name" value="TMEM174"/>
</dbReference>
<evidence type="ECO:0008006" key="5">
    <source>
        <dbReference type="Google" id="ProtNLM"/>
    </source>
</evidence>
<keyword evidence="4" id="KW-1185">Reference proteome</keyword>
<organism evidence="3 4">
    <name type="scientific">Alosa alosa</name>
    <name type="common">allis shad</name>
    <dbReference type="NCBI Taxonomy" id="278164"/>
    <lineage>
        <taxon>Eukaryota</taxon>
        <taxon>Metazoa</taxon>
        <taxon>Chordata</taxon>
        <taxon>Craniata</taxon>
        <taxon>Vertebrata</taxon>
        <taxon>Euteleostomi</taxon>
        <taxon>Actinopterygii</taxon>
        <taxon>Neopterygii</taxon>
        <taxon>Teleostei</taxon>
        <taxon>Clupei</taxon>
        <taxon>Clupeiformes</taxon>
        <taxon>Clupeoidei</taxon>
        <taxon>Clupeidae</taxon>
        <taxon>Alosa</taxon>
    </lineage>
</organism>
<name>A0AAV6GFU5_9TELE</name>
<dbReference type="Pfam" id="PF15029">
    <property type="entry name" value="TMEM174"/>
    <property type="match status" value="1"/>
</dbReference>
<feature type="region of interest" description="Disordered" evidence="1">
    <location>
        <begin position="22"/>
        <end position="42"/>
    </location>
</feature>
<gene>
    <name evidence="3" type="ORF">AALO_G00165410</name>
</gene>
<protein>
    <recommendedName>
        <fullName evidence="5">Transmembrane protein 174</fullName>
    </recommendedName>
</protein>
<evidence type="ECO:0000313" key="3">
    <source>
        <dbReference type="EMBL" id="KAG5272427.1"/>
    </source>
</evidence>
<dbReference type="PANTHER" id="PTHR31020">
    <property type="entry name" value="TRANSMEMBRANE PROTEIN 174"/>
    <property type="match status" value="1"/>
</dbReference>
<accession>A0AAV6GFU5</accession>
<keyword evidence="2" id="KW-0812">Transmembrane</keyword>
<dbReference type="PANTHER" id="PTHR31020:SF1">
    <property type="entry name" value="TRANSMEMBRANE PROTEIN 174"/>
    <property type="match status" value="1"/>
</dbReference>
<evidence type="ECO:0000256" key="1">
    <source>
        <dbReference type="SAM" id="MobiDB-lite"/>
    </source>
</evidence>
<reference evidence="3" key="1">
    <citation type="submission" date="2020-10" db="EMBL/GenBank/DDBJ databases">
        <title>Chromosome-scale genome assembly of the Allis shad, Alosa alosa.</title>
        <authorList>
            <person name="Margot Z."/>
            <person name="Christophe K."/>
            <person name="Cabau C."/>
            <person name="Louis A."/>
            <person name="Berthelot C."/>
            <person name="Parey E."/>
            <person name="Roest Crollius H."/>
            <person name="Montfort J."/>
            <person name="Robinson-Rechavi M."/>
            <person name="Bucao C."/>
            <person name="Bouchez O."/>
            <person name="Gislard M."/>
            <person name="Lluch J."/>
            <person name="Milhes M."/>
            <person name="Lampietro C."/>
            <person name="Lopez Roques C."/>
            <person name="Donnadieu C."/>
            <person name="Braasch I."/>
            <person name="Desvignes T."/>
            <person name="Postlethwait J."/>
            <person name="Bobe J."/>
            <person name="Guiguen Y."/>
        </authorList>
    </citation>
    <scope>NUCLEOTIDE SEQUENCE</scope>
    <source>
        <strain evidence="3">M-15738</strain>
        <tissue evidence="3">Blood</tissue>
    </source>
</reference>
<sequence>MKHFRLKNLWKAMTVGQAGGAIEADASGGQSSPDSSPSRRPDPVDLGFTVVTSLPGPPRGQLDGSVSDRDKTGATLLFSGVFLGLVGMTFTAMGWINYEESRAFEWTQFLGPVLLSVGATFVFISICKFRMISCLACGQQEDDGGSDGRGAEDNSELSRNQSFVFAGINQPITLHRATVVQYIPPPYASVTQEPGVLSGQLPQGSAHSPPQYYSVCPLERPAQSRSASLVPSAPSSRRESRNPTGREEEEEEKNEAYDEEALDCVSPPAYEDLYPSLPNDNHT</sequence>
<feature type="region of interest" description="Disordered" evidence="1">
    <location>
        <begin position="194"/>
        <end position="283"/>
    </location>
</feature>
<proteinExistence type="predicted"/>
<feature type="transmembrane region" description="Helical" evidence="2">
    <location>
        <begin position="109"/>
        <end position="127"/>
    </location>
</feature>
<feature type="transmembrane region" description="Helical" evidence="2">
    <location>
        <begin position="76"/>
        <end position="97"/>
    </location>
</feature>